<dbReference type="Proteomes" id="UP000825886">
    <property type="component" value="Chromosome"/>
</dbReference>
<dbReference type="NCBIfam" id="TIGR02382">
    <property type="entry name" value="wecD_rffC"/>
    <property type="match status" value="1"/>
</dbReference>
<name>A0ABX9AKU7_9ENTR</name>
<reference evidence="5 6" key="1">
    <citation type="submission" date="2021-08" db="EMBL/GenBank/DDBJ databases">
        <title>Culture and genomic analysis of Symbiopectobacterium purcellii sp. nov. gen. nov., isolated from the leafhopper Empoasca decipiens.</title>
        <authorList>
            <person name="Nadal-Jimenez P."/>
            <person name="Siozios S."/>
            <person name="Halliday N."/>
            <person name="Camara M."/>
            <person name="Hurst G.D.D."/>
        </authorList>
    </citation>
    <scope>NUCLEOTIDE SEQUENCE [LARGE SCALE GENOMIC DNA]</scope>
    <source>
        <strain evidence="5 6">SyEd1</strain>
    </source>
</reference>
<keyword evidence="6" id="KW-1185">Reference proteome</keyword>
<keyword evidence="1 3" id="KW-0808">Transferase</keyword>
<dbReference type="EC" id="2.3.1.210" evidence="3"/>
<proteinExistence type="inferred from homology"/>
<sequence length="244" mass="26887">MTGEAMTARIRAHLMPLAWESDFFALPSARLSFSDDAPVLTPMALNAYAVVQAKVSASDLATIDALSARGFQLAESEVDFCLPIDSGEVVLPAWRVADTSDIAPLRDAAARVFLQSRFRAPWYCAADSGRFYAQWVENAVRGTFDDVCLIAHNAQGAPLGWVTLRQTQADQARIGLLAAWPGTAGGQGMPLMALARHWCQQRHVAHLWVATQLGNTRALRLYQRSGAQIHDTAHWFYRRPHDSL</sequence>
<dbReference type="InterPro" id="IPR016181">
    <property type="entry name" value="Acyl_CoA_acyltransferase"/>
</dbReference>
<dbReference type="Gene3D" id="3.40.630.30">
    <property type="match status" value="1"/>
</dbReference>
<dbReference type="GO" id="GO:0016746">
    <property type="term" value="F:acyltransferase activity"/>
    <property type="evidence" value="ECO:0007669"/>
    <property type="project" value="UniProtKB-KW"/>
</dbReference>
<evidence type="ECO:0000259" key="4">
    <source>
        <dbReference type="PROSITE" id="PS51186"/>
    </source>
</evidence>
<organism evidence="5 6">
    <name type="scientific">Symbiopectobacterium purcellii</name>
    <dbReference type="NCBI Taxonomy" id="2871826"/>
    <lineage>
        <taxon>Bacteria</taxon>
        <taxon>Pseudomonadati</taxon>
        <taxon>Pseudomonadota</taxon>
        <taxon>Gammaproteobacteria</taxon>
        <taxon>Enterobacterales</taxon>
        <taxon>Enterobacteriaceae</taxon>
    </lineage>
</organism>
<keyword evidence="2 3" id="KW-0012">Acyltransferase</keyword>
<evidence type="ECO:0000313" key="6">
    <source>
        <dbReference type="Proteomes" id="UP000825886"/>
    </source>
</evidence>
<accession>A0ABX9AKU7</accession>
<dbReference type="PANTHER" id="PTHR43877:SF2">
    <property type="entry name" value="AMINOALKYLPHOSPHONATE N-ACETYLTRANSFERASE-RELATED"/>
    <property type="match status" value="1"/>
</dbReference>
<dbReference type="PROSITE" id="PS51186">
    <property type="entry name" value="GNAT"/>
    <property type="match status" value="1"/>
</dbReference>
<feature type="active site" description="Proton donor" evidence="3">
    <location>
        <position position="222"/>
    </location>
</feature>
<dbReference type="Pfam" id="PF00583">
    <property type="entry name" value="Acetyltransf_1"/>
    <property type="match status" value="1"/>
</dbReference>
<comment type="pathway">
    <text evidence="3">Bacterial outer membrane biogenesis; enterobacterial common antigen biosynthesis.</text>
</comment>
<dbReference type="PANTHER" id="PTHR43877">
    <property type="entry name" value="AMINOALKYLPHOSPHONATE N-ACETYLTRANSFERASE-RELATED-RELATED"/>
    <property type="match status" value="1"/>
</dbReference>
<dbReference type="EMBL" id="CP081864">
    <property type="protein sequence ID" value="QZN95809.1"/>
    <property type="molecule type" value="Genomic_DNA"/>
</dbReference>
<dbReference type="InterPro" id="IPR012752">
    <property type="entry name" value="AcTrfase_WecD"/>
</dbReference>
<dbReference type="NCBIfam" id="NF008212">
    <property type="entry name" value="PRK10975.1"/>
    <property type="match status" value="1"/>
</dbReference>
<evidence type="ECO:0000256" key="2">
    <source>
        <dbReference type="ARBA" id="ARBA00023315"/>
    </source>
</evidence>
<protein>
    <recommendedName>
        <fullName evidence="3">dTDP-fucosamine acetyltransferase</fullName>
        <ecNumber evidence="3">2.3.1.210</ecNumber>
    </recommendedName>
    <alternativeName>
        <fullName evidence="3">TDP-fucosamine acetyltransferase</fullName>
    </alternativeName>
    <alternativeName>
        <fullName evidence="3">dTDP-4-amino-4,6-dideoxy-D-galactose acyltransferase</fullName>
    </alternativeName>
</protein>
<comment type="subunit">
    <text evidence="3">Homodimer.</text>
</comment>
<evidence type="ECO:0000313" key="5">
    <source>
        <dbReference type="EMBL" id="QZN95809.1"/>
    </source>
</evidence>
<gene>
    <name evidence="5" type="primary">rffC</name>
    <name evidence="3 5" type="synonym">wecD</name>
    <name evidence="5" type="ORF">K6K13_22235</name>
</gene>
<comment type="function">
    <text evidence="3">Catalyzes the acetylation of dTDP-fucosamine (dTDP-4-amino-4,6-dideoxy-D-galactose) to dTDP-Fuc4NAc, which is utilized in the biosynthesis of the enterobacterial common antigen (ECA).</text>
</comment>
<feature type="binding site" evidence="3">
    <location>
        <position position="215"/>
    </location>
    <ligand>
        <name>acetyl-CoA</name>
        <dbReference type="ChEBI" id="CHEBI:57288"/>
    </ligand>
</feature>
<comment type="catalytic activity">
    <reaction evidence="3">
        <text>dTDP-4-amino-4,6-dideoxy-alpha-D-galactose + acetyl-CoA = dTDP-4-acetamido-4,6-dideoxy-alpha-D-galactose + CoA + H(+)</text>
        <dbReference type="Rhea" id="RHEA:34443"/>
        <dbReference type="ChEBI" id="CHEBI:15378"/>
        <dbReference type="ChEBI" id="CHEBI:57287"/>
        <dbReference type="ChEBI" id="CHEBI:57288"/>
        <dbReference type="ChEBI" id="CHEBI:68492"/>
        <dbReference type="ChEBI" id="CHEBI:68493"/>
        <dbReference type="EC" id="2.3.1.210"/>
    </reaction>
</comment>
<comment type="similarity">
    <text evidence="3">Belongs to the WecD family.</text>
</comment>
<feature type="domain" description="N-acetyltransferase" evidence="4">
    <location>
        <begin position="92"/>
        <end position="244"/>
    </location>
</feature>
<dbReference type="HAMAP" id="MF_02027">
    <property type="entry name" value="WecD_RffC"/>
    <property type="match status" value="1"/>
</dbReference>
<evidence type="ECO:0000256" key="3">
    <source>
        <dbReference type="HAMAP-Rule" id="MF_02027"/>
    </source>
</evidence>
<comment type="caution">
    <text evidence="3">Lacks conserved residue(s) required for the propagation of feature annotation.</text>
</comment>
<evidence type="ECO:0000256" key="1">
    <source>
        <dbReference type="ARBA" id="ARBA00022679"/>
    </source>
</evidence>
<dbReference type="InterPro" id="IPR000182">
    <property type="entry name" value="GNAT_dom"/>
</dbReference>
<dbReference type="SUPFAM" id="SSF55729">
    <property type="entry name" value="Acyl-CoA N-acyltransferases (Nat)"/>
    <property type="match status" value="1"/>
</dbReference>
<dbReference type="InterPro" id="IPR050832">
    <property type="entry name" value="Bact_Acetyltransf"/>
</dbReference>